<evidence type="ECO:0000256" key="2">
    <source>
        <dbReference type="ARBA" id="ARBA00022771"/>
    </source>
</evidence>
<evidence type="ECO:0000256" key="3">
    <source>
        <dbReference type="ARBA" id="ARBA00022833"/>
    </source>
</evidence>
<sequence>MKGCNLCKSAAARMYCDSDQASLCWGCDAKVHSANFLVARHSRTLLCHACQSPTPWSASGEKLGRTVSVCEGCVDGCGGVKGAEGNGVRNDEESDGGYDGEEEEDDEDDDDEEEGENQVVPWSSTPPSPPPDASSSSSEESSSRFCNGGRAASLKQLRRNSADLCSDDDDHGCSSAHRENRSTAAPRHSGTVFVEPMRPLKRQRTDLTGTSTNAEISMETIVEVCSLSENSAAVRSESSRMP</sequence>
<feature type="region of interest" description="Disordered" evidence="5">
    <location>
        <begin position="84"/>
        <end position="191"/>
    </location>
</feature>
<dbReference type="PROSITE" id="PS50119">
    <property type="entry name" value="ZF_BBOX"/>
    <property type="match status" value="1"/>
</dbReference>
<reference evidence="7" key="1">
    <citation type="submission" date="2019-11" db="EMBL/GenBank/DDBJ databases">
        <authorList>
            <person name="Liu Y."/>
            <person name="Hou J."/>
            <person name="Li T.-Q."/>
            <person name="Guan C.-H."/>
            <person name="Wu X."/>
            <person name="Wu H.-Z."/>
            <person name="Ling F."/>
            <person name="Zhang R."/>
            <person name="Shi X.-G."/>
            <person name="Ren J.-P."/>
            <person name="Chen E.-F."/>
            <person name="Sun J.-M."/>
        </authorList>
    </citation>
    <scope>NUCLEOTIDE SEQUENCE</scope>
    <source>
        <strain evidence="7">Adult_tree_wgs_1</strain>
        <tissue evidence="7">Leaves</tissue>
    </source>
</reference>
<feature type="compositionally biased region" description="Acidic residues" evidence="5">
    <location>
        <begin position="92"/>
        <end position="116"/>
    </location>
</feature>
<keyword evidence="2 4" id="KW-0863">Zinc-finger</keyword>
<evidence type="ECO:0000256" key="5">
    <source>
        <dbReference type="SAM" id="MobiDB-lite"/>
    </source>
</evidence>
<proteinExistence type="predicted"/>
<dbReference type="GO" id="GO:0008270">
    <property type="term" value="F:zinc ion binding"/>
    <property type="evidence" value="ECO:0007669"/>
    <property type="project" value="UniProtKB-KW"/>
</dbReference>
<dbReference type="Proteomes" id="UP000626092">
    <property type="component" value="Unassembled WGS sequence"/>
</dbReference>
<name>A0A834LL77_RHOSS</name>
<accession>A0A834LL77</accession>
<dbReference type="PANTHER" id="PTHR31717">
    <property type="entry name" value="ZINC FINGER PROTEIN CONSTANS-LIKE 10"/>
    <property type="match status" value="1"/>
</dbReference>
<gene>
    <name evidence="7" type="ORF">RHSIM_Rhsim06G0154100</name>
</gene>
<evidence type="ECO:0000256" key="4">
    <source>
        <dbReference type="PROSITE-ProRule" id="PRU00024"/>
    </source>
</evidence>
<organism evidence="7 8">
    <name type="scientific">Rhododendron simsii</name>
    <name type="common">Sims's rhododendron</name>
    <dbReference type="NCBI Taxonomy" id="118357"/>
    <lineage>
        <taxon>Eukaryota</taxon>
        <taxon>Viridiplantae</taxon>
        <taxon>Streptophyta</taxon>
        <taxon>Embryophyta</taxon>
        <taxon>Tracheophyta</taxon>
        <taxon>Spermatophyta</taxon>
        <taxon>Magnoliopsida</taxon>
        <taxon>eudicotyledons</taxon>
        <taxon>Gunneridae</taxon>
        <taxon>Pentapetalae</taxon>
        <taxon>asterids</taxon>
        <taxon>Ericales</taxon>
        <taxon>Ericaceae</taxon>
        <taxon>Ericoideae</taxon>
        <taxon>Rhodoreae</taxon>
        <taxon>Rhododendron</taxon>
    </lineage>
</organism>
<dbReference type="CDD" id="cd19821">
    <property type="entry name" value="Bbox1_BBX-like"/>
    <property type="match status" value="1"/>
</dbReference>
<dbReference type="Pfam" id="PF00643">
    <property type="entry name" value="zf-B_box"/>
    <property type="match status" value="1"/>
</dbReference>
<dbReference type="InterPro" id="IPR000315">
    <property type="entry name" value="Znf_B-box"/>
</dbReference>
<dbReference type="AlphaFoldDB" id="A0A834LL77"/>
<comment type="caution">
    <text evidence="7">The sequence shown here is derived from an EMBL/GenBank/DDBJ whole genome shotgun (WGS) entry which is preliminary data.</text>
</comment>
<evidence type="ECO:0000256" key="1">
    <source>
        <dbReference type="ARBA" id="ARBA00022723"/>
    </source>
</evidence>
<dbReference type="InterPro" id="IPR049808">
    <property type="entry name" value="CONSTANS-like_Bbox1"/>
</dbReference>
<dbReference type="PANTHER" id="PTHR31717:SF60">
    <property type="entry name" value="B-BOX TYPE ZINC FINGER FAMILY PROTEIN"/>
    <property type="match status" value="1"/>
</dbReference>
<protein>
    <recommendedName>
        <fullName evidence="6">B box-type domain-containing protein</fullName>
    </recommendedName>
</protein>
<keyword evidence="3" id="KW-0862">Zinc</keyword>
<evidence type="ECO:0000259" key="6">
    <source>
        <dbReference type="PROSITE" id="PS50119"/>
    </source>
</evidence>
<keyword evidence="1" id="KW-0479">Metal-binding</keyword>
<feature type="domain" description="B box-type" evidence="6">
    <location>
        <begin position="1"/>
        <end position="46"/>
    </location>
</feature>
<dbReference type="OrthoDB" id="153872at2759"/>
<evidence type="ECO:0000313" key="7">
    <source>
        <dbReference type="EMBL" id="KAF7141314.1"/>
    </source>
</evidence>
<dbReference type="EMBL" id="WJXA01000006">
    <property type="protein sequence ID" value="KAF7141314.1"/>
    <property type="molecule type" value="Genomic_DNA"/>
</dbReference>
<keyword evidence="8" id="KW-1185">Reference proteome</keyword>
<dbReference type="SMART" id="SM00336">
    <property type="entry name" value="BBOX"/>
    <property type="match status" value="1"/>
</dbReference>
<evidence type="ECO:0000313" key="8">
    <source>
        <dbReference type="Proteomes" id="UP000626092"/>
    </source>
</evidence>